<feature type="region of interest" description="Disordered" evidence="1">
    <location>
        <begin position="878"/>
        <end position="902"/>
    </location>
</feature>
<keyword evidence="2" id="KW-1133">Transmembrane helix</keyword>
<evidence type="ECO:0000313" key="7">
    <source>
        <dbReference type="Proteomes" id="UP000028984"/>
    </source>
</evidence>
<evidence type="ECO:0000256" key="3">
    <source>
        <dbReference type="SAM" id="SignalP"/>
    </source>
</evidence>
<dbReference type="AlphaFoldDB" id="A0A087CIU9"/>
<sequence>MNTQARKTMTVIAVILSILLLALTATAPRADGMTAAPSGRHQAIPTAGGFYEPNKVWVRKAADGVWQMITDPDHTNSMGADNNAFLNGEEVAAAISMALPPLSRNGEDWLQITDDWTKVDRYLDPQDVSTVRIYDLETYGYNAPSLNGINVDGRDVTAMFDITVDGTVTKATAKPEYVQGLRQRSEPMQISMLVPFTVNFDPQADLEQDGASDGNTCSDGQWELRNKADASFHIQERLESNEPLICILRPGFDKDVLASKTEGGDLSSIDGRDVLPGQTVTYRLGMRVEWMRDDPIEQLEFLDTYDPRTTPDRTSLTITAGGQSGSTTIPRSAYDVEWDDAGHRFTVRFHREWLDGNWTTWRTHDFTLTFDAKVADDAAVDTVIGNKGWLTLNESILESNEVSNRPVDPEPVKQDTQADSSVDIDGKTALLGDRLYYRITIDATGLAGQAYPVRRLGVVDDYDERRLTLDMPGVHVLDATGKDVTDRLNIQDRDGVVYAFFKTVDTTLPDGTVINGDPQPADLAAYADRELMPYADPGIDQSLLGSDYQLVLPMTVTDTGEGTKVENTATQVTNHRRAVSNTVVNTLTEINPYKDVSVEVGSDSADGMSIYRNQTFLYQLNSSTLPANRAYPEVTEWRIDDDYDETGDEYTGQWAVYAAEDLHGADGGILAAKGVRIAGSGFDAAALGGDLFTLDMRDGDFTITATRHYLDLVSADGAHAQAWRAYVQFRRIKAGEFSNTFTETINGTRRPSNEVTTTTPKTSPSISLEKFDRRSGLPAGDRDSTEEALEIEGDGTEIVFRITNTGDVPLTSLKLTDETIVGDGTVGDLAYPDGWNDLILQPGESVDVTGTLSGVTNLHTDRATAEGSPVVECVPKDDDPFDDKPAPPVEEGTVCTDTPVESDPDDWNAYRKRILPSTGVNVSGLAAVGVILALLGLGLLRIRRDGDGRP</sequence>
<dbReference type="eggNOG" id="COG3087">
    <property type="taxonomic scope" value="Bacteria"/>
</dbReference>
<dbReference type="OrthoDB" id="3222861at2"/>
<evidence type="ECO:0000256" key="1">
    <source>
        <dbReference type="SAM" id="MobiDB-lite"/>
    </source>
</evidence>
<dbReference type="Pfam" id="PF16364">
    <property type="entry name" value="Antigen_C"/>
    <property type="match status" value="1"/>
</dbReference>
<keyword evidence="2" id="KW-0472">Membrane</keyword>
<protein>
    <submittedName>
        <fullName evidence="6">Cation transport ATPase</fullName>
    </submittedName>
</protein>
<gene>
    <name evidence="6" type="ORF">BREU_2198</name>
</gene>
<dbReference type="InterPro" id="IPR026466">
    <property type="entry name" value="Fim_isopep_form_D2_dom"/>
</dbReference>
<organism evidence="6 7">
    <name type="scientific">Bifidobacterium reuteri DSM 23975</name>
    <dbReference type="NCBI Taxonomy" id="1437610"/>
    <lineage>
        <taxon>Bacteria</taxon>
        <taxon>Bacillati</taxon>
        <taxon>Actinomycetota</taxon>
        <taxon>Actinomycetes</taxon>
        <taxon>Bifidobacteriales</taxon>
        <taxon>Bifidobacteriaceae</taxon>
        <taxon>Bifidobacterium</taxon>
    </lineage>
</organism>
<dbReference type="InterPro" id="IPR032300">
    <property type="entry name" value="Antigen_C"/>
</dbReference>
<dbReference type="Gene3D" id="2.60.40.740">
    <property type="match status" value="3"/>
</dbReference>
<comment type="caution">
    <text evidence="6">The sequence shown here is derived from an EMBL/GenBank/DDBJ whole genome shotgun (WGS) entry which is preliminary data.</text>
</comment>
<dbReference type="STRING" id="1437610.BREU_2198"/>
<evidence type="ECO:0000259" key="5">
    <source>
        <dbReference type="Pfam" id="PF17998"/>
    </source>
</evidence>
<dbReference type="NCBIfam" id="TIGR04226">
    <property type="entry name" value="RrgB_K2N_iso_D2"/>
    <property type="match status" value="1"/>
</dbReference>
<feature type="domain" description="Adhesin isopeptide-forming adherence" evidence="5">
    <location>
        <begin position="266"/>
        <end position="405"/>
    </location>
</feature>
<accession>A0A087CIU9</accession>
<evidence type="ECO:0000313" key="6">
    <source>
        <dbReference type="EMBL" id="KFI83199.1"/>
    </source>
</evidence>
<evidence type="ECO:0000259" key="4">
    <source>
        <dbReference type="Pfam" id="PF16364"/>
    </source>
</evidence>
<feature type="region of interest" description="Disordered" evidence="1">
    <location>
        <begin position="745"/>
        <end position="767"/>
    </location>
</feature>
<feature type="signal peptide" evidence="3">
    <location>
        <begin position="1"/>
        <end position="27"/>
    </location>
</feature>
<feature type="chain" id="PRO_5038794061" evidence="3">
    <location>
        <begin position="28"/>
        <end position="950"/>
    </location>
</feature>
<reference evidence="6 7" key="1">
    <citation type="submission" date="2014-03" db="EMBL/GenBank/DDBJ databases">
        <title>Genomics of Bifidobacteria.</title>
        <authorList>
            <person name="Ventura M."/>
            <person name="Milani C."/>
            <person name="Lugli G.A."/>
        </authorList>
    </citation>
    <scope>NUCLEOTIDE SEQUENCE [LARGE SCALE GENOMIC DNA]</scope>
    <source>
        <strain evidence="6 7">DSM 23975</strain>
    </source>
</reference>
<proteinExistence type="predicted"/>
<dbReference type="Pfam" id="PF17998">
    <property type="entry name" value="AgI_II_C2"/>
    <property type="match status" value="2"/>
</dbReference>
<feature type="domain" description="Adhesin isopeptide-forming adherence" evidence="5">
    <location>
        <begin position="411"/>
        <end position="587"/>
    </location>
</feature>
<keyword evidence="7" id="KW-1185">Reference proteome</keyword>
<keyword evidence="2" id="KW-0812">Transmembrane</keyword>
<feature type="transmembrane region" description="Helical" evidence="2">
    <location>
        <begin position="920"/>
        <end position="940"/>
    </location>
</feature>
<dbReference type="InterPro" id="IPR026345">
    <property type="entry name" value="Adh_isopep-form_adh_dom"/>
</dbReference>
<evidence type="ECO:0000256" key="2">
    <source>
        <dbReference type="SAM" id="Phobius"/>
    </source>
</evidence>
<name>A0A087CIU9_9BIFI</name>
<dbReference type="NCBIfam" id="TIGR04228">
    <property type="entry name" value="isopep_sspB_C2"/>
    <property type="match status" value="1"/>
</dbReference>
<dbReference type="RefSeq" id="WP_052382134.1">
    <property type="nucleotide sequence ID" value="NZ_JDUW01000020.1"/>
</dbReference>
<dbReference type="EMBL" id="JGZK01000023">
    <property type="protein sequence ID" value="KFI83199.1"/>
    <property type="molecule type" value="Genomic_DNA"/>
</dbReference>
<dbReference type="Proteomes" id="UP000028984">
    <property type="component" value="Unassembled WGS sequence"/>
</dbReference>
<dbReference type="NCBIfam" id="TIGR01167">
    <property type="entry name" value="LPXTG_anchor"/>
    <property type="match status" value="1"/>
</dbReference>
<feature type="compositionally biased region" description="Low complexity" evidence="1">
    <location>
        <begin position="756"/>
        <end position="765"/>
    </location>
</feature>
<keyword evidence="3" id="KW-0732">Signal</keyword>
<feature type="domain" description="Cell surface antigen C-terminal" evidence="4">
    <location>
        <begin position="591"/>
        <end position="760"/>
    </location>
</feature>
<feature type="compositionally biased region" description="Polar residues" evidence="1">
    <location>
        <begin position="745"/>
        <end position="755"/>
    </location>
</feature>